<feature type="compositionally biased region" description="Basic and acidic residues" evidence="1">
    <location>
        <begin position="1378"/>
        <end position="1396"/>
    </location>
</feature>
<dbReference type="InParanoid" id="A0A2R5GJP2"/>
<comment type="caution">
    <text evidence="2">The sequence shown here is derived from an EMBL/GenBank/DDBJ whole genome shotgun (WGS) entry which is preliminary data.</text>
</comment>
<dbReference type="EMBL" id="BEYU01000090">
    <property type="protein sequence ID" value="GBG31100.1"/>
    <property type="molecule type" value="Genomic_DNA"/>
</dbReference>
<feature type="region of interest" description="Disordered" evidence="1">
    <location>
        <begin position="1373"/>
        <end position="1396"/>
    </location>
</feature>
<evidence type="ECO:0000313" key="3">
    <source>
        <dbReference type="Proteomes" id="UP000241890"/>
    </source>
</evidence>
<dbReference type="InterPro" id="IPR006553">
    <property type="entry name" value="Leu-rich_rpt_Cys-con_subtyp"/>
</dbReference>
<name>A0A2R5GJP2_9STRA</name>
<dbReference type="SMART" id="SM00367">
    <property type="entry name" value="LRR_CC"/>
    <property type="match status" value="3"/>
</dbReference>
<dbReference type="GO" id="GO:0031146">
    <property type="term" value="P:SCF-dependent proteasomal ubiquitin-dependent protein catabolic process"/>
    <property type="evidence" value="ECO:0007669"/>
    <property type="project" value="TreeGrafter"/>
</dbReference>
<evidence type="ECO:0000313" key="2">
    <source>
        <dbReference type="EMBL" id="GBG31100.1"/>
    </source>
</evidence>
<evidence type="ECO:0000256" key="1">
    <source>
        <dbReference type="SAM" id="MobiDB-lite"/>
    </source>
</evidence>
<dbReference type="GO" id="GO:0019005">
    <property type="term" value="C:SCF ubiquitin ligase complex"/>
    <property type="evidence" value="ECO:0007669"/>
    <property type="project" value="TreeGrafter"/>
</dbReference>
<feature type="region of interest" description="Disordered" evidence="1">
    <location>
        <begin position="501"/>
        <end position="521"/>
    </location>
</feature>
<accession>A0A2R5GJP2</accession>
<protein>
    <submittedName>
        <fullName evidence="2">F-box/LRR-repeat protein 2</fullName>
    </submittedName>
</protein>
<dbReference type="InterPro" id="IPR001611">
    <property type="entry name" value="Leu-rich_rpt"/>
</dbReference>
<dbReference type="OrthoDB" id="550575at2759"/>
<dbReference type="SUPFAM" id="SSF52047">
    <property type="entry name" value="RNI-like"/>
    <property type="match status" value="1"/>
</dbReference>
<organism evidence="2 3">
    <name type="scientific">Hondaea fermentalgiana</name>
    <dbReference type="NCBI Taxonomy" id="2315210"/>
    <lineage>
        <taxon>Eukaryota</taxon>
        <taxon>Sar</taxon>
        <taxon>Stramenopiles</taxon>
        <taxon>Bigyra</taxon>
        <taxon>Labyrinthulomycetes</taxon>
        <taxon>Thraustochytrida</taxon>
        <taxon>Thraustochytriidae</taxon>
        <taxon>Hondaea</taxon>
    </lineage>
</organism>
<dbReference type="Pfam" id="PF13516">
    <property type="entry name" value="LRR_6"/>
    <property type="match status" value="1"/>
</dbReference>
<keyword evidence="3" id="KW-1185">Reference proteome</keyword>
<dbReference type="InterPro" id="IPR032675">
    <property type="entry name" value="LRR_dom_sf"/>
</dbReference>
<reference evidence="2 3" key="1">
    <citation type="submission" date="2017-12" db="EMBL/GenBank/DDBJ databases">
        <title>Sequencing, de novo assembly and annotation of complete genome of a new Thraustochytrid species, strain FCC1311.</title>
        <authorList>
            <person name="Sedici K."/>
            <person name="Godart F."/>
            <person name="Aiese Cigliano R."/>
            <person name="Sanseverino W."/>
            <person name="Barakat M."/>
            <person name="Ortet P."/>
            <person name="Marechal E."/>
            <person name="Cagnac O."/>
            <person name="Amato A."/>
        </authorList>
    </citation>
    <scope>NUCLEOTIDE SEQUENCE [LARGE SCALE GENOMIC DNA]</scope>
</reference>
<proteinExistence type="predicted"/>
<sequence length="1396" mass="158429">MTGPAGPAGPAPVRRTSHASVGAEPKSKGKRFWEIVQKKLLRPPDETTGSAIEDAKNQISRYNDKAKTLLKEEKRTFAFPAGETDKKKKSQFLTHDHVTAIEEGRFIYDPDLVQAVVDVGQRLANLDHYISNGADHDLDSVNPQANQVRYIDTRMMEVLLSDIEDFLQIISRMMIKMEFLREYHTSSHFEIMRLAHKRKNPKPKQGSMSWRASIFWRQLKFLFESFAWFVGMTFFPSRFVSSIEATSARSDDVPVPDTYALPHSFEKRRRLRTYGAIFDMILETTNIATDIIFVVTQLAPLIGTTAESLFHVSIAALAITFILRLGIGLSDYTLVDWNDRRRVQKYLFGVLIAIIEPNTGFNDLVKGSYKINETLGQNSIGQSAGSSVKDPIATQAKADFEAARMSILTAAVLLIQDIPQIAVEVIFIFIFQGGNFELLYWLALVTSLVSASRQFIEAILLLRDIPSLRNIELVRHLVFDPRNDKETAVVDALESLDDLRNDRRRDSDAPGNYDDGFDQEGDLETGLRTDDKGFQSAFSEAADQPTSSIGSTLAAEALTDFFDYDRTTSQSWYMRYSLSALNWVIKILLAPLTLGLSLLWYSPNKYSYGAFRHFLKKLSGSIVFEGKPFHVVQRKLEAKEDQPPPSKLVDVVKGCFRRNRTTRSVPSSSADVSGGIFSLAFSRLDSRILFKSIRSLELMDCVTVDDTILELISVKCPNLQILNLSFCVQITDEGLKAFEDVRCITLHSVVLDGCVKIGDDGVYHIARCASNNLRRLSLRNLPLLTENVLDRISDRCRNLRSLNLSVDVLCREKYKEIQGKGSFLSITKSEPLVNLMKRCGASLRSLHLDNVLTNAFEPMEEWEKFAMQVSRYMRSLSLLGLSFLKHEHLQMLTNWTVNLRELRLASAEKLTSAACLVNKCHALRIVGLCGTQVSISEADMFFANPQMPDVVVVQIDHPRQLVGFYVRQLGVQLGGYQQKPRALSHAMCWGLPCTTHVSLHDLQQGASPSLCLPRRGKFDIEKVHRLCEELDKIDRVIDDIAGLQEKLEHEPDWRSLEYNSPTSMVVLSSIVDLVDYVRRARIRKTLNFEELSTWWDLIHGRESEWGLELIDYVNRIVVDPTSAMPFDKPLESPFVSLRSFGIASTRQLNLNLNFDENLYEFICPDVFASVYHNGPVKTTKLTGKMSPLSPVTLRNTDHRVKPFVERYWYIPDSARYYCWAYPLDGLNADALNWLENQRYEDAARRFLHFGGYLYFDANLRFVAASALTIGNAFSFNGPFKFPKEAMDQLQNADRWREVTIKNLESGNDRKVEFCYIFQGEKVIPEHIRKKHCPHGCFAYRFTSQKVAVTGYLYCLSAVSDIFLPEDADESRGPLLSFHGHDDSNDESYEAHSRPGR</sequence>
<dbReference type="Proteomes" id="UP000241890">
    <property type="component" value="Unassembled WGS sequence"/>
</dbReference>
<dbReference type="PANTHER" id="PTHR13318">
    <property type="entry name" value="PARTNER OF PAIRED, ISOFORM B-RELATED"/>
    <property type="match status" value="1"/>
</dbReference>
<dbReference type="Gene3D" id="3.80.10.10">
    <property type="entry name" value="Ribonuclease Inhibitor"/>
    <property type="match status" value="2"/>
</dbReference>
<feature type="region of interest" description="Disordered" evidence="1">
    <location>
        <begin position="1"/>
        <end position="28"/>
    </location>
</feature>
<gene>
    <name evidence="2" type="ORF">FCC1311_073212</name>
</gene>